<keyword evidence="1" id="KW-0812">Transmembrane</keyword>
<evidence type="ECO:0000313" key="2">
    <source>
        <dbReference type="EMBL" id="KAK4773558.1"/>
    </source>
</evidence>
<dbReference type="PANTHER" id="PTHR34268">
    <property type="entry name" value="OS01G0321850 PROTEIN"/>
    <property type="match status" value="1"/>
</dbReference>
<organism evidence="2 3">
    <name type="scientific">Trapa incisa</name>
    <dbReference type="NCBI Taxonomy" id="236973"/>
    <lineage>
        <taxon>Eukaryota</taxon>
        <taxon>Viridiplantae</taxon>
        <taxon>Streptophyta</taxon>
        <taxon>Embryophyta</taxon>
        <taxon>Tracheophyta</taxon>
        <taxon>Spermatophyta</taxon>
        <taxon>Magnoliopsida</taxon>
        <taxon>eudicotyledons</taxon>
        <taxon>Gunneridae</taxon>
        <taxon>Pentapetalae</taxon>
        <taxon>rosids</taxon>
        <taxon>malvids</taxon>
        <taxon>Myrtales</taxon>
        <taxon>Lythraceae</taxon>
        <taxon>Trapa</taxon>
    </lineage>
</organism>
<gene>
    <name evidence="2" type="ORF">SAY87_028577</name>
</gene>
<accession>A0AAN7L020</accession>
<name>A0AAN7L020_9MYRT</name>
<comment type="caution">
    <text evidence="2">The sequence shown here is derived from an EMBL/GenBank/DDBJ whole genome shotgun (WGS) entry which is preliminary data.</text>
</comment>
<keyword evidence="3" id="KW-1185">Reference proteome</keyword>
<dbReference type="EMBL" id="JAXIOK010000004">
    <property type="protein sequence ID" value="KAK4773558.1"/>
    <property type="molecule type" value="Genomic_DNA"/>
</dbReference>
<keyword evidence="1" id="KW-0472">Membrane</keyword>
<sequence length="89" mass="9662">MAASEILLQVMDCSMLNKVVVFLVVQALVYLILVSSSDIFSRTRPSCRSDSFKPASSSSIMQMLAAVSDVSLPVSEPYPASWSPFAEDL</sequence>
<evidence type="ECO:0000313" key="3">
    <source>
        <dbReference type="Proteomes" id="UP001345219"/>
    </source>
</evidence>
<feature type="transmembrane region" description="Helical" evidence="1">
    <location>
        <begin position="20"/>
        <end position="40"/>
    </location>
</feature>
<proteinExistence type="predicted"/>
<protein>
    <submittedName>
        <fullName evidence="2">Uncharacterized protein</fullName>
    </submittedName>
</protein>
<dbReference type="AlphaFoldDB" id="A0AAN7L020"/>
<keyword evidence="1" id="KW-1133">Transmembrane helix</keyword>
<evidence type="ECO:0000256" key="1">
    <source>
        <dbReference type="SAM" id="Phobius"/>
    </source>
</evidence>
<dbReference type="Proteomes" id="UP001345219">
    <property type="component" value="Chromosome 22"/>
</dbReference>
<dbReference type="PANTHER" id="PTHR34268:SF8">
    <property type="entry name" value="FAE DOMAIN-CONTAINING PROTEIN"/>
    <property type="match status" value="1"/>
</dbReference>
<reference evidence="2 3" key="1">
    <citation type="journal article" date="2023" name="Hortic Res">
        <title>Pangenome of water caltrop reveals structural variations and asymmetric subgenome divergence after allopolyploidization.</title>
        <authorList>
            <person name="Zhang X."/>
            <person name="Chen Y."/>
            <person name="Wang L."/>
            <person name="Yuan Y."/>
            <person name="Fang M."/>
            <person name="Shi L."/>
            <person name="Lu R."/>
            <person name="Comes H.P."/>
            <person name="Ma Y."/>
            <person name="Chen Y."/>
            <person name="Huang G."/>
            <person name="Zhou Y."/>
            <person name="Zheng Z."/>
            <person name="Qiu Y."/>
        </authorList>
    </citation>
    <scope>NUCLEOTIDE SEQUENCE [LARGE SCALE GENOMIC DNA]</scope>
    <source>
        <tissue evidence="2">Roots</tissue>
    </source>
</reference>